<proteinExistence type="predicted"/>
<dbReference type="AlphaFoldDB" id="R7VCZ0"/>
<evidence type="ECO:0000256" key="2">
    <source>
        <dbReference type="SAM" id="Phobius"/>
    </source>
</evidence>
<reference evidence="5" key="1">
    <citation type="submission" date="2012-12" db="EMBL/GenBank/DDBJ databases">
        <authorList>
            <person name="Hellsten U."/>
            <person name="Grimwood J."/>
            <person name="Chapman J.A."/>
            <person name="Shapiro H."/>
            <person name="Aerts A."/>
            <person name="Otillar R.P."/>
            <person name="Terry A.Y."/>
            <person name="Boore J.L."/>
            <person name="Simakov O."/>
            <person name="Marletaz F."/>
            <person name="Cho S.-J."/>
            <person name="Edsinger-Gonzales E."/>
            <person name="Havlak P."/>
            <person name="Kuo D.-H."/>
            <person name="Larsson T."/>
            <person name="Lv J."/>
            <person name="Arendt D."/>
            <person name="Savage R."/>
            <person name="Osoegawa K."/>
            <person name="de Jong P."/>
            <person name="Lindberg D.R."/>
            <person name="Seaver E.C."/>
            <person name="Weisblat D.A."/>
            <person name="Putnam N.H."/>
            <person name="Grigoriev I.V."/>
            <person name="Rokhsar D.S."/>
        </authorList>
    </citation>
    <scope>NUCLEOTIDE SEQUENCE</scope>
    <source>
        <strain evidence="5">I ESC-2004</strain>
    </source>
</reference>
<evidence type="ECO:0000313" key="4">
    <source>
        <dbReference type="EnsemblMetazoa" id="CapteP185476"/>
    </source>
</evidence>
<dbReference type="HOGENOM" id="CLU_636542_0_0_1"/>
<protein>
    <submittedName>
        <fullName evidence="3 4">Uncharacterized protein</fullName>
    </submittedName>
</protein>
<dbReference type="EnsemblMetazoa" id="CapteT185476">
    <property type="protein sequence ID" value="CapteP185476"/>
    <property type="gene ID" value="CapteG185476"/>
</dbReference>
<sequence length="431" mass="47585">MTAHTPEDAKFLVSMHLGVCPTQNARLKNLTIIYVQSTVTSNTTGSTTRMNLAHADNGATCTTSLPLDCSALIDGNPFDDVATKFNLDRFWIIIHTDSLVKVEEIKISHRPFVVMTRDVTFIVSIADNMGSQPPLVTGVEIFGSYSGGLMTISNAGMHCDFRGSDCRDVIDDSSRGPGQILDQVRAINITTSTPYAIDCIASYVESVQPPQRESDMLLAILVASPDHIETFQVIEMRLCYDALFNLPQWNLVCFDTAPVASIVLLMGMGTATKQHWSKVEMYSRDLGMTSNLKPPQTRTCYKQEMQNFTIIHDPVGTETTTVMTLTTVTTWMTSSQMEEQDATKSEVDERDEMGEKSLYNTEQEITSMMMISTTEEEDLMTSQATIELTSSSSSSVHGYVITIGVALVVFVVGMTTIAWLFRKGKEKPSCC</sequence>
<reference evidence="3 5" key="2">
    <citation type="journal article" date="2013" name="Nature">
        <title>Insights into bilaterian evolution from three spiralian genomes.</title>
        <authorList>
            <person name="Simakov O."/>
            <person name="Marletaz F."/>
            <person name="Cho S.J."/>
            <person name="Edsinger-Gonzales E."/>
            <person name="Havlak P."/>
            <person name="Hellsten U."/>
            <person name="Kuo D.H."/>
            <person name="Larsson T."/>
            <person name="Lv J."/>
            <person name="Arendt D."/>
            <person name="Savage R."/>
            <person name="Osoegawa K."/>
            <person name="de Jong P."/>
            <person name="Grimwood J."/>
            <person name="Chapman J.A."/>
            <person name="Shapiro H."/>
            <person name="Aerts A."/>
            <person name="Otillar R.P."/>
            <person name="Terry A.Y."/>
            <person name="Boore J.L."/>
            <person name="Grigoriev I.V."/>
            <person name="Lindberg D.R."/>
            <person name="Seaver E.C."/>
            <person name="Weisblat D.A."/>
            <person name="Putnam N.H."/>
            <person name="Rokhsar D.S."/>
        </authorList>
    </citation>
    <scope>NUCLEOTIDE SEQUENCE</scope>
    <source>
        <strain evidence="3 5">I ESC-2004</strain>
    </source>
</reference>
<organism evidence="3">
    <name type="scientific">Capitella teleta</name>
    <name type="common">Polychaete worm</name>
    <dbReference type="NCBI Taxonomy" id="283909"/>
    <lineage>
        <taxon>Eukaryota</taxon>
        <taxon>Metazoa</taxon>
        <taxon>Spiralia</taxon>
        <taxon>Lophotrochozoa</taxon>
        <taxon>Annelida</taxon>
        <taxon>Polychaeta</taxon>
        <taxon>Sedentaria</taxon>
        <taxon>Scolecida</taxon>
        <taxon>Capitellidae</taxon>
        <taxon>Capitella</taxon>
    </lineage>
</organism>
<evidence type="ECO:0000313" key="3">
    <source>
        <dbReference type="EMBL" id="ELU16514.1"/>
    </source>
</evidence>
<dbReference type="Proteomes" id="UP000014760">
    <property type="component" value="Unassembled WGS sequence"/>
</dbReference>
<keyword evidence="2" id="KW-1133">Transmembrane helix</keyword>
<feature type="transmembrane region" description="Helical" evidence="2">
    <location>
        <begin position="399"/>
        <end position="421"/>
    </location>
</feature>
<dbReference type="EMBL" id="KB293112">
    <property type="protein sequence ID" value="ELU16514.1"/>
    <property type="molecule type" value="Genomic_DNA"/>
</dbReference>
<keyword evidence="2" id="KW-0812">Transmembrane</keyword>
<keyword evidence="5" id="KW-1185">Reference proteome</keyword>
<keyword evidence="2" id="KW-0472">Membrane</keyword>
<reference evidence="4" key="3">
    <citation type="submission" date="2015-06" db="UniProtKB">
        <authorList>
            <consortium name="EnsemblMetazoa"/>
        </authorList>
    </citation>
    <scope>IDENTIFICATION</scope>
</reference>
<gene>
    <name evidence="3" type="ORF">CAPTEDRAFT_185476</name>
</gene>
<name>R7VCZ0_CAPTE</name>
<evidence type="ECO:0000313" key="5">
    <source>
        <dbReference type="Proteomes" id="UP000014760"/>
    </source>
</evidence>
<feature type="region of interest" description="Disordered" evidence="1">
    <location>
        <begin position="334"/>
        <end position="355"/>
    </location>
</feature>
<evidence type="ECO:0000256" key="1">
    <source>
        <dbReference type="SAM" id="MobiDB-lite"/>
    </source>
</evidence>
<accession>R7VCZ0</accession>
<dbReference type="EMBL" id="AMQN01004294">
    <property type="status" value="NOT_ANNOTATED_CDS"/>
    <property type="molecule type" value="Genomic_DNA"/>
</dbReference>